<dbReference type="Proteomes" id="UP000281406">
    <property type="component" value="Unassembled WGS sequence"/>
</dbReference>
<proteinExistence type="predicted"/>
<dbReference type="InterPro" id="IPR004244">
    <property type="entry name" value="Transposase_22"/>
</dbReference>
<evidence type="ECO:0000313" key="3">
    <source>
        <dbReference type="EMBL" id="ROL50187.1"/>
    </source>
</evidence>
<accession>A0A3N0YVF5</accession>
<feature type="coiled-coil region" evidence="1">
    <location>
        <begin position="73"/>
        <end position="107"/>
    </location>
</feature>
<dbReference type="AlphaFoldDB" id="A0A3N0YVF5"/>
<feature type="compositionally biased region" description="Basic and acidic residues" evidence="2">
    <location>
        <begin position="20"/>
        <end position="34"/>
    </location>
</feature>
<dbReference type="OrthoDB" id="10059413at2759"/>
<reference evidence="3 4" key="1">
    <citation type="submission" date="2018-10" db="EMBL/GenBank/DDBJ databases">
        <title>Genome assembly for a Yunnan-Guizhou Plateau 3E fish, Anabarilius grahami (Regan), and its evolutionary and genetic applications.</title>
        <authorList>
            <person name="Jiang W."/>
        </authorList>
    </citation>
    <scope>NUCLEOTIDE SEQUENCE [LARGE SCALE GENOMIC DNA]</scope>
    <source>
        <strain evidence="3">AG-KIZ</strain>
        <tissue evidence="3">Muscle</tissue>
    </source>
</reference>
<dbReference type="EMBL" id="RJVU01021895">
    <property type="protein sequence ID" value="ROL50187.1"/>
    <property type="molecule type" value="Genomic_DNA"/>
</dbReference>
<evidence type="ECO:0000256" key="2">
    <source>
        <dbReference type="SAM" id="MobiDB-lite"/>
    </source>
</evidence>
<protein>
    <submittedName>
        <fullName evidence="3">LINE-1 type transposase domain-containing protein 1</fullName>
    </submittedName>
</protein>
<feature type="region of interest" description="Disordered" evidence="2">
    <location>
        <begin position="1"/>
        <end position="48"/>
    </location>
</feature>
<evidence type="ECO:0000256" key="1">
    <source>
        <dbReference type="SAM" id="Coils"/>
    </source>
</evidence>
<keyword evidence="4" id="KW-1185">Reference proteome</keyword>
<dbReference type="Gene3D" id="3.30.70.1820">
    <property type="entry name" value="L1 transposable element, RRM domain"/>
    <property type="match status" value="1"/>
</dbReference>
<comment type="caution">
    <text evidence="3">The sequence shown here is derived from an EMBL/GenBank/DDBJ whole genome shotgun (WGS) entry which is preliminary data.</text>
</comment>
<sequence>MSKTSKSSACGDIKRHLRSHKPDATQDQDGRELTLADPETESTDRSQDIGNIYTILTKISSDMEGIAEIRKTTASVEAKLSALITRLDEVEKRVEFLEGAERELQANPPATKAELEQIWDKIEDMENRNRRNNVRIVGIPEGKEGLDMVRFLDGLIPQLIDSSGRQLEIERAHRSPGQRLNSTDKPRPILAKFLRSADRDFVLRAGRIKGKLCWENNHIMVFPDFARATQQKRDRFKQCKKLLHSKKIVIWSPGVCLMLPCFLFPDVGVLVAVSRLFPVDSRSGYYFAPLDSRILTTEHHTLRTPSPIKVPVLPSLLLSVL</sequence>
<evidence type="ECO:0000313" key="4">
    <source>
        <dbReference type="Proteomes" id="UP000281406"/>
    </source>
</evidence>
<gene>
    <name evidence="3" type="ORF">DPX16_14841</name>
</gene>
<organism evidence="3 4">
    <name type="scientific">Anabarilius grahami</name>
    <name type="common">Kanglang fish</name>
    <name type="synonym">Barilius grahami</name>
    <dbReference type="NCBI Taxonomy" id="495550"/>
    <lineage>
        <taxon>Eukaryota</taxon>
        <taxon>Metazoa</taxon>
        <taxon>Chordata</taxon>
        <taxon>Craniata</taxon>
        <taxon>Vertebrata</taxon>
        <taxon>Euteleostomi</taxon>
        <taxon>Actinopterygii</taxon>
        <taxon>Neopterygii</taxon>
        <taxon>Teleostei</taxon>
        <taxon>Ostariophysi</taxon>
        <taxon>Cypriniformes</taxon>
        <taxon>Xenocyprididae</taxon>
        <taxon>Xenocypridinae</taxon>
        <taxon>Xenocypridinae incertae sedis</taxon>
        <taxon>Anabarilius</taxon>
    </lineage>
</organism>
<dbReference type="PANTHER" id="PTHR11505">
    <property type="entry name" value="L1 TRANSPOSABLE ELEMENT-RELATED"/>
    <property type="match status" value="1"/>
</dbReference>
<name>A0A3N0YVF5_ANAGA</name>
<keyword evidence="1" id="KW-0175">Coiled coil</keyword>